<accession>A0A810Q199</accession>
<name>A0A810Q199_9FIRM</name>
<evidence type="ECO:0000256" key="1">
    <source>
        <dbReference type="SAM" id="Phobius"/>
    </source>
</evidence>
<keyword evidence="1" id="KW-0472">Membrane</keyword>
<proteinExistence type="predicted"/>
<dbReference type="AlphaFoldDB" id="A0A810Q199"/>
<keyword evidence="2" id="KW-0614">Plasmid</keyword>
<organism evidence="2 3">
    <name type="scientific">Vescimonas fastidiosa</name>
    <dbReference type="NCBI Taxonomy" id="2714353"/>
    <lineage>
        <taxon>Bacteria</taxon>
        <taxon>Bacillati</taxon>
        <taxon>Bacillota</taxon>
        <taxon>Clostridia</taxon>
        <taxon>Eubacteriales</taxon>
        <taxon>Oscillospiraceae</taxon>
        <taxon>Vescimonas</taxon>
    </lineage>
</organism>
<dbReference type="KEGG" id="vfa:MM35RIKEN_18180"/>
<keyword evidence="3" id="KW-1185">Reference proteome</keyword>
<sequence length="39" mass="4359">MTFSDIFKSSFLENVTSVSVLDMVLTLGLTVAFLYRKKG</sequence>
<geneLocation type="plasmid" evidence="2 3">
    <name>pMM35_01</name>
</geneLocation>
<gene>
    <name evidence="2" type="ORF">MM35RIKEN_18180</name>
</gene>
<feature type="transmembrane region" description="Helical" evidence="1">
    <location>
        <begin position="15"/>
        <end position="35"/>
    </location>
</feature>
<keyword evidence="1" id="KW-0812">Transmembrane</keyword>
<evidence type="ECO:0000313" key="2">
    <source>
        <dbReference type="EMBL" id="BCK79626.1"/>
    </source>
</evidence>
<dbReference type="EMBL" id="AP023416">
    <property type="protein sequence ID" value="BCK79626.1"/>
    <property type="molecule type" value="Genomic_DNA"/>
</dbReference>
<keyword evidence="1" id="KW-1133">Transmembrane helix</keyword>
<reference evidence="2" key="1">
    <citation type="submission" date="2020-09" db="EMBL/GenBank/DDBJ databases">
        <title>New species isolated from human feces.</title>
        <authorList>
            <person name="Kitahara M."/>
            <person name="Shigeno Y."/>
            <person name="Shime M."/>
            <person name="Matsumoto Y."/>
            <person name="Nakamura S."/>
            <person name="Motooka D."/>
            <person name="Fukuoka S."/>
            <person name="Nishikawa H."/>
            <person name="Benno Y."/>
        </authorList>
    </citation>
    <scope>NUCLEOTIDE SEQUENCE</scope>
    <source>
        <strain evidence="2">MM35</strain>
        <plasmid evidence="2">pMM35_01</plasmid>
    </source>
</reference>
<evidence type="ECO:0000313" key="3">
    <source>
        <dbReference type="Proteomes" id="UP000681343"/>
    </source>
</evidence>
<protein>
    <submittedName>
        <fullName evidence="2">Uncharacterized protein</fullName>
    </submittedName>
</protein>
<dbReference type="Proteomes" id="UP000681343">
    <property type="component" value="Plasmid pMM35_01"/>
</dbReference>